<sequence>MATSQPTSQPVPQPASPLSSTAAGNDTAVASFIIGLLGLFILNVVLGPLALALAAVSLARGTRRRGRALLGLALGAADLVVLGVLMTTHTGGIVLHLGI</sequence>
<reference evidence="3 4" key="1">
    <citation type="submission" date="2024-06" db="EMBL/GenBank/DDBJ databases">
        <authorList>
            <person name="Lee S.D."/>
        </authorList>
    </citation>
    <scope>NUCLEOTIDE SEQUENCE [LARGE SCALE GENOMIC DNA]</scope>
    <source>
        <strain evidence="3 4">N1-10</strain>
    </source>
</reference>
<dbReference type="InterPro" id="IPR055338">
    <property type="entry name" value="YqfX-like"/>
</dbReference>
<gene>
    <name evidence="3" type="ORF">ABUW04_05015</name>
</gene>
<keyword evidence="4" id="KW-1185">Reference proteome</keyword>
<organism evidence="3 4">
    <name type="scientific">Streptacidiphilus jeojiensis</name>
    <dbReference type="NCBI Taxonomy" id="3229225"/>
    <lineage>
        <taxon>Bacteria</taxon>
        <taxon>Bacillati</taxon>
        <taxon>Actinomycetota</taxon>
        <taxon>Actinomycetes</taxon>
        <taxon>Kitasatosporales</taxon>
        <taxon>Streptomycetaceae</taxon>
        <taxon>Streptacidiphilus</taxon>
    </lineage>
</organism>
<dbReference type="EMBL" id="JBEUKS010000001">
    <property type="protein sequence ID" value="MFC1437612.1"/>
    <property type="molecule type" value="Genomic_DNA"/>
</dbReference>
<dbReference type="PANTHER" id="PTHR40040:SF1">
    <property type="entry name" value="MEMBRANE PROTEIN"/>
    <property type="match status" value="1"/>
</dbReference>
<comment type="caution">
    <text evidence="3">The sequence shown here is derived from an EMBL/GenBank/DDBJ whole genome shotgun (WGS) entry which is preliminary data.</text>
</comment>
<evidence type="ECO:0000313" key="4">
    <source>
        <dbReference type="Proteomes" id="UP001592581"/>
    </source>
</evidence>
<feature type="transmembrane region" description="Helical" evidence="2">
    <location>
        <begin position="28"/>
        <end position="56"/>
    </location>
</feature>
<feature type="region of interest" description="Disordered" evidence="1">
    <location>
        <begin position="1"/>
        <end position="22"/>
    </location>
</feature>
<proteinExistence type="predicted"/>
<name>A0ABV6XHI2_9ACTN</name>
<keyword evidence="2" id="KW-0812">Transmembrane</keyword>
<feature type="transmembrane region" description="Helical" evidence="2">
    <location>
        <begin position="68"/>
        <end position="87"/>
    </location>
</feature>
<evidence type="ECO:0000256" key="1">
    <source>
        <dbReference type="SAM" id="MobiDB-lite"/>
    </source>
</evidence>
<keyword evidence="2" id="KW-1133">Transmembrane helix</keyword>
<keyword evidence="2" id="KW-0472">Membrane</keyword>
<accession>A0ABV6XHI2</accession>
<evidence type="ECO:0000256" key="2">
    <source>
        <dbReference type="SAM" id="Phobius"/>
    </source>
</evidence>
<protein>
    <submittedName>
        <fullName evidence="3">DUF4190 domain-containing protein</fullName>
    </submittedName>
</protein>
<dbReference type="Proteomes" id="UP001592581">
    <property type="component" value="Unassembled WGS sequence"/>
</dbReference>
<dbReference type="RefSeq" id="WP_380563073.1">
    <property type="nucleotide sequence ID" value="NZ_JBEUKS010000001.1"/>
</dbReference>
<evidence type="ECO:0000313" key="3">
    <source>
        <dbReference type="EMBL" id="MFC1437612.1"/>
    </source>
</evidence>
<dbReference type="PANTHER" id="PTHR40040">
    <property type="entry name" value="SMALL HYDROPHOBIC PROTEIN-RELATED"/>
    <property type="match status" value="1"/>
</dbReference>